<accession>A0ABR1ZYG2</accession>
<evidence type="ECO:0000313" key="1">
    <source>
        <dbReference type="EMBL" id="KAK8485771.1"/>
    </source>
</evidence>
<protein>
    <submittedName>
        <fullName evidence="1">Uncharacterized protein</fullName>
    </submittedName>
</protein>
<comment type="caution">
    <text evidence="1">The sequence shown here is derived from an EMBL/GenBank/DDBJ whole genome shotgun (WGS) entry which is preliminary data.</text>
</comment>
<keyword evidence="2" id="KW-1185">Reference proteome</keyword>
<gene>
    <name evidence="1" type="ORF">V6N11_037042</name>
</gene>
<dbReference type="EMBL" id="JBBPBN010000480">
    <property type="protein sequence ID" value="KAK8485771.1"/>
    <property type="molecule type" value="Genomic_DNA"/>
</dbReference>
<name>A0ABR1ZYG2_9ROSI</name>
<sequence length="263" mass="29147">MRVSSKLWHGSALGGKRKRVLPNDSEWILCNLVLPQRLGTRTRELFKVVVRVSLMAPTTSSQAWEALVRDEGGSAAVEVKIGRVNAVSAQGTADLVTDNKRAQFGRYKGMKWKAYTSLVYASLNRKITASFKGLYPNLLDTNKESKTQGIDKVLLSIACTVCPSPTSGPLGGKLIVGNHPHVSTERLIVVEASVGTTGSIFEVDTVYWLKKGQDTLVFRSGQVQPVNPNIIDMQIDKEDMSQERDHARESFKYQQLQLWRESG</sequence>
<organism evidence="1 2">
    <name type="scientific">Hibiscus sabdariffa</name>
    <name type="common">roselle</name>
    <dbReference type="NCBI Taxonomy" id="183260"/>
    <lineage>
        <taxon>Eukaryota</taxon>
        <taxon>Viridiplantae</taxon>
        <taxon>Streptophyta</taxon>
        <taxon>Embryophyta</taxon>
        <taxon>Tracheophyta</taxon>
        <taxon>Spermatophyta</taxon>
        <taxon>Magnoliopsida</taxon>
        <taxon>eudicotyledons</taxon>
        <taxon>Gunneridae</taxon>
        <taxon>Pentapetalae</taxon>
        <taxon>rosids</taxon>
        <taxon>malvids</taxon>
        <taxon>Malvales</taxon>
        <taxon>Malvaceae</taxon>
        <taxon>Malvoideae</taxon>
        <taxon>Hibiscus</taxon>
    </lineage>
</organism>
<proteinExistence type="predicted"/>
<evidence type="ECO:0000313" key="2">
    <source>
        <dbReference type="Proteomes" id="UP001396334"/>
    </source>
</evidence>
<dbReference type="Proteomes" id="UP001396334">
    <property type="component" value="Unassembled WGS sequence"/>
</dbReference>
<reference evidence="1 2" key="1">
    <citation type="journal article" date="2024" name="G3 (Bethesda)">
        <title>Genome assembly of Hibiscus sabdariffa L. provides insights into metabolisms of medicinal natural products.</title>
        <authorList>
            <person name="Kim T."/>
        </authorList>
    </citation>
    <scope>NUCLEOTIDE SEQUENCE [LARGE SCALE GENOMIC DNA]</scope>
    <source>
        <strain evidence="1">TK-2024</strain>
        <tissue evidence="1">Old leaves</tissue>
    </source>
</reference>